<keyword evidence="7" id="KW-1185">Reference proteome</keyword>
<name>A0A317XQ73_9BASI</name>
<dbReference type="GO" id="GO:0030479">
    <property type="term" value="C:actin cortical patch"/>
    <property type="evidence" value="ECO:0007669"/>
    <property type="project" value="TreeGrafter"/>
</dbReference>
<evidence type="ECO:0000259" key="4">
    <source>
        <dbReference type="PROSITE" id="PS50002"/>
    </source>
</evidence>
<dbReference type="Pfam" id="PF03114">
    <property type="entry name" value="BAR"/>
    <property type="match status" value="1"/>
</dbReference>
<evidence type="ECO:0000313" key="6">
    <source>
        <dbReference type="EMBL" id="PWZ00514.1"/>
    </source>
</evidence>
<dbReference type="PROSITE" id="PS51021">
    <property type="entry name" value="BAR"/>
    <property type="match status" value="1"/>
</dbReference>
<dbReference type="SMART" id="SM00721">
    <property type="entry name" value="BAR"/>
    <property type="match status" value="1"/>
</dbReference>
<organism evidence="6 7">
    <name type="scientific">Testicularia cyperi</name>
    <dbReference type="NCBI Taxonomy" id="1882483"/>
    <lineage>
        <taxon>Eukaryota</taxon>
        <taxon>Fungi</taxon>
        <taxon>Dikarya</taxon>
        <taxon>Basidiomycota</taxon>
        <taxon>Ustilaginomycotina</taxon>
        <taxon>Ustilaginomycetes</taxon>
        <taxon>Ustilaginales</taxon>
        <taxon>Anthracoideaceae</taxon>
        <taxon>Testicularia</taxon>
    </lineage>
</organism>
<dbReference type="FunFam" id="1.20.1270.60:FF:000048">
    <property type="entry name" value="BAR adaptor protein RVS167"/>
    <property type="match status" value="1"/>
</dbReference>
<dbReference type="STRING" id="1882483.A0A317XQ73"/>
<dbReference type="PROSITE" id="PS50002">
    <property type="entry name" value="SH3"/>
    <property type="match status" value="1"/>
</dbReference>
<feature type="domain" description="SH3" evidence="4">
    <location>
        <begin position="363"/>
        <end position="422"/>
    </location>
</feature>
<dbReference type="FunCoup" id="A0A317XQ73">
    <property type="interactions" value="72"/>
</dbReference>
<dbReference type="GO" id="GO:0051666">
    <property type="term" value="P:actin cortical patch localization"/>
    <property type="evidence" value="ECO:0007669"/>
    <property type="project" value="InterPro"/>
</dbReference>
<dbReference type="GO" id="GO:0031097">
    <property type="term" value="C:medial cortex"/>
    <property type="evidence" value="ECO:0007669"/>
    <property type="project" value="TreeGrafter"/>
</dbReference>
<feature type="compositionally biased region" description="Pro residues" evidence="3">
    <location>
        <begin position="348"/>
        <end position="362"/>
    </location>
</feature>
<proteinExistence type="predicted"/>
<dbReference type="AlphaFoldDB" id="A0A317XQ73"/>
<dbReference type="InterPro" id="IPR027267">
    <property type="entry name" value="AH/BAR_dom_sf"/>
</dbReference>
<dbReference type="SUPFAM" id="SSF103657">
    <property type="entry name" value="BAR/IMD domain-like"/>
    <property type="match status" value="1"/>
</dbReference>
<feature type="domain" description="BAR" evidence="5">
    <location>
        <begin position="15"/>
        <end position="250"/>
    </location>
</feature>
<feature type="region of interest" description="Disordered" evidence="3">
    <location>
        <begin position="280"/>
        <end position="362"/>
    </location>
</feature>
<protein>
    <submittedName>
        <fullName evidence="6">BAR-domain-containing protein</fullName>
    </submittedName>
</protein>
<dbReference type="PRINTS" id="PR00452">
    <property type="entry name" value="SH3DOMAIN"/>
</dbReference>
<dbReference type="Pfam" id="PF00018">
    <property type="entry name" value="SH3_1"/>
    <property type="match status" value="1"/>
</dbReference>
<dbReference type="GO" id="GO:0097320">
    <property type="term" value="P:plasma membrane tubulation"/>
    <property type="evidence" value="ECO:0007669"/>
    <property type="project" value="TreeGrafter"/>
</dbReference>
<dbReference type="FunFam" id="2.30.30.40:FF:000100">
    <property type="entry name" value="SH3 domain-containing YSC84-like protein 1"/>
    <property type="match status" value="1"/>
</dbReference>
<dbReference type="CDD" id="cd07599">
    <property type="entry name" value="BAR_Rvs167p"/>
    <property type="match status" value="1"/>
</dbReference>
<dbReference type="Gene3D" id="2.30.30.40">
    <property type="entry name" value="SH3 Domains"/>
    <property type="match status" value="1"/>
</dbReference>
<dbReference type="Gene3D" id="1.20.1270.60">
    <property type="entry name" value="Arfaptin homology (AH) domain/BAR domain"/>
    <property type="match status" value="1"/>
</dbReference>
<feature type="compositionally biased region" description="Low complexity" evidence="3">
    <location>
        <begin position="332"/>
        <end position="347"/>
    </location>
</feature>
<evidence type="ECO:0000256" key="2">
    <source>
        <dbReference type="PROSITE-ProRule" id="PRU00192"/>
    </source>
</evidence>
<keyword evidence="1 2" id="KW-0728">SH3 domain</keyword>
<dbReference type="SMART" id="SM00326">
    <property type="entry name" value="SH3"/>
    <property type="match status" value="1"/>
</dbReference>
<dbReference type="SUPFAM" id="SSF50044">
    <property type="entry name" value="SH3-domain"/>
    <property type="match status" value="1"/>
</dbReference>
<dbReference type="InterPro" id="IPR004148">
    <property type="entry name" value="BAR_dom"/>
</dbReference>
<dbReference type="Proteomes" id="UP000246740">
    <property type="component" value="Unassembled WGS sequence"/>
</dbReference>
<evidence type="ECO:0000259" key="5">
    <source>
        <dbReference type="PROSITE" id="PS51021"/>
    </source>
</evidence>
<accession>A0A317XQ73</accession>
<gene>
    <name evidence="6" type="ORF">BCV70DRAFT_199789</name>
</gene>
<dbReference type="GO" id="GO:0008289">
    <property type="term" value="F:lipid binding"/>
    <property type="evidence" value="ECO:0007669"/>
    <property type="project" value="TreeGrafter"/>
</dbReference>
<dbReference type="InterPro" id="IPR036028">
    <property type="entry name" value="SH3-like_dom_sf"/>
</dbReference>
<feature type="compositionally biased region" description="Low complexity" evidence="3">
    <location>
        <begin position="287"/>
        <end position="303"/>
    </location>
</feature>
<evidence type="ECO:0000256" key="1">
    <source>
        <dbReference type="ARBA" id="ARBA00022443"/>
    </source>
</evidence>
<dbReference type="InParanoid" id="A0A317XQ73"/>
<dbReference type="InterPro" id="IPR001452">
    <property type="entry name" value="SH3_domain"/>
</dbReference>
<dbReference type="GO" id="GO:1990528">
    <property type="term" value="C:Rvs161p-Rvs167p complex"/>
    <property type="evidence" value="ECO:0007669"/>
    <property type="project" value="TreeGrafter"/>
</dbReference>
<dbReference type="PANTHER" id="PTHR47174">
    <property type="entry name" value="BRIDGING INTEGRATOR 3"/>
    <property type="match status" value="1"/>
</dbReference>
<sequence>MKGLAKAMKRTPHIMTSKIGMAAKSSDPAFDSLNQRFTNLEKLSEKLLKDASTFRDAVTNMLMSGANFGRHFDTLFQPIGSEYDLQRKHPNAERTMVNLSAYQSLMEELKETLTPEIELIESRVISPTKDFLNVIKAIRKNITKRDHKLLDYDRHNNAYSKLRDKKEKSLKDEQNLFKAEQEYETAAADYEYYNNALKEELPRFFEMASRFMTPLFHSFYYMQLNVFYLTMERLQTFAQGKYDLSNNSMSVVEDSYMSQLTDAAERLEALSIRRGAPPSAKILAQNRSSSGGLSPSGSRLSGLAANAPSRTGSIGPGSGFASTSAAVPPPAYSTGAATTTASTGIAKRPPPPPPTKPKPGMAPPKSYVVALYDYTATADGDLSFRAGDRIEVTERTASTEDWWTGIVNGQKGVFPGNYVRDE</sequence>
<dbReference type="PANTHER" id="PTHR47174:SF1">
    <property type="entry name" value="REDUCED VIABILITY UPON STARVATION PROTEIN 167"/>
    <property type="match status" value="1"/>
</dbReference>
<dbReference type="OrthoDB" id="2159336at2759"/>
<evidence type="ECO:0000313" key="7">
    <source>
        <dbReference type="Proteomes" id="UP000246740"/>
    </source>
</evidence>
<dbReference type="InterPro" id="IPR046982">
    <property type="entry name" value="BIN3/RVS161-like"/>
</dbReference>
<evidence type="ECO:0000256" key="3">
    <source>
        <dbReference type="SAM" id="MobiDB-lite"/>
    </source>
</evidence>
<reference evidence="6 7" key="1">
    <citation type="journal article" date="2018" name="Mol. Biol. Evol.">
        <title>Broad Genomic Sampling Reveals a Smut Pathogenic Ancestry of the Fungal Clade Ustilaginomycotina.</title>
        <authorList>
            <person name="Kijpornyongpan T."/>
            <person name="Mondo S.J."/>
            <person name="Barry K."/>
            <person name="Sandor L."/>
            <person name="Lee J."/>
            <person name="Lipzen A."/>
            <person name="Pangilinan J."/>
            <person name="LaButti K."/>
            <person name="Hainaut M."/>
            <person name="Henrissat B."/>
            <person name="Grigoriev I.V."/>
            <person name="Spatafora J.W."/>
            <person name="Aime M.C."/>
        </authorList>
    </citation>
    <scope>NUCLEOTIDE SEQUENCE [LARGE SCALE GENOMIC DNA]</scope>
    <source>
        <strain evidence="6 7">MCA 3645</strain>
    </source>
</reference>
<dbReference type="GO" id="GO:0006897">
    <property type="term" value="P:endocytosis"/>
    <property type="evidence" value="ECO:0007669"/>
    <property type="project" value="InterPro"/>
</dbReference>
<dbReference type="EMBL" id="KZ819192">
    <property type="protein sequence ID" value="PWZ00514.1"/>
    <property type="molecule type" value="Genomic_DNA"/>
</dbReference>
<dbReference type="GO" id="GO:0043332">
    <property type="term" value="C:mating projection tip"/>
    <property type="evidence" value="ECO:0007669"/>
    <property type="project" value="TreeGrafter"/>
</dbReference>